<dbReference type="Proteomes" id="UP000326725">
    <property type="component" value="Unassembled WGS sequence"/>
</dbReference>
<accession>A0A5K1I4T0</accession>
<reference evidence="1 2" key="1">
    <citation type="submission" date="2019-09" db="EMBL/GenBank/DDBJ databases">
        <authorList>
            <person name="Criscuolo A."/>
        </authorList>
    </citation>
    <scope>NUCLEOTIDE SEQUENCE [LARGE SCALE GENOMIC DNA]</scope>
    <source>
        <strain evidence="2">3(2)</strain>
    </source>
</reference>
<dbReference type="EMBL" id="CABVOU010000039">
    <property type="protein sequence ID" value="VVZ96465.1"/>
    <property type="molecule type" value="Genomic_DNA"/>
</dbReference>
<evidence type="ECO:0000313" key="2">
    <source>
        <dbReference type="Proteomes" id="UP000326725"/>
    </source>
</evidence>
<gene>
    <name evidence="1" type="ORF">HALO32_02565</name>
</gene>
<name>A0A5K1I4T0_9GAMM</name>
<keyword evidence="2" id="KW-1185">Reference proteome</keyword>
<dbReference type="RefSeq" id="WP_151444258.1">
    <property type="nucleotide sequence ID" value="NZ_CABVOU010000039.1"/>
</dbReference>
<dbReference type="AlphaFoldDB" id="A0A5K1I4T0"/>
<evidence type="ECO:0000313" key="1">
    <source>
        <dbReference type="EMBL" id="VVZ96465.1"/>
    </source>
</evidence>
<proteinExistence type="predicted"/>
<sequence length="83" mass="9326">MSFATVTVDVDVELCEIDTEDLQRELRKRRATDEELPDGYDPIEGKGTLGLAEACFEARRRGDDARALELVDRLIYAALGRII</sequence>
<protein>
    <submittedName>
        <fullName evidence="1">Uncharacterized protein</fullName>
    </submittedName>
</protein>
<organism evidence="1 2">
    <name type="scientific">Halomonas lysinitropha</name>
    <dbReference type="NCBI Taxonomy" id="2607506"/>
    <lineage>
        <taxon>Bacteria</taxon>
        <taxon>Pseudomonadati</taxon>
        <taxon>Pseudomonadota</taxon>
        <taxon>Gammaproteobacteria</taxon>
        <taxon>Oceanospirillales</taxon>
        <taxon>Halomonadaceae</taxon>
        <taxon>Halomonas</taxon>
    </lineage>
</organism>